<feature type="region of interest" description="Disordered" evidence="1">
    <location>
        <begin position="113"/>
        <end position="160"/>
    </location>
</feature>
<gene>
    <name evidence="2" type="primary">AVEN_143719_1</name>
    <name evidence="2" type="ORF">TNIN_188661</name>
</gene>
<protein>
    <submittedName>
        <fullName evidence="2">Uncharacterized protein</fullName>
    </submittedName>
</protein>
<evidence type="ECO:0000256" key="1">
    <source>
        <dbReference type="SAM" id="MobiDB-lite"/>
    </source>
</evidence>
<feature type="compositionally biased region" description="Polar residues" evidence="1">
    <location>
        <begin position="145"/>
        <end position="160"/>
    </location>
</feature>
<name>A0A8X6I7F1_9ARAC</name>
<keyword evidence="3" id="KW-1185">Reference proteome</keyword>
<evidence type="ECO:0000313" key="3">
    <source>
        <dbReference type="Proteomes" id="UP000886998"/>
    </source>
</evidence>
<dbReference type="Proteomes" id="UP000886998">
    <property type="component" value="Unassembled WGS sequence"/>
</dbReference>
<organism evidence="2 3">
    <name type="scientific">Trichonephila inaurata madagascariensis</name>
    <dbReference type="NCBI Taxonomy" id="2747483"/>
    <lineage>
        <taxon>Eukaryota</taxon>
        <taxon>Metazoa</taxon>
        <taxon>Ecdysozoa</taxon>
        <taxon>Arthropoda</taxon>
        <taxon>Chelicerata</taxon>
        <taxon>Arachnida</taxon>
        <taxon>Araneae</taxon>
        <taxon>Araneomorphae</taxon>
        <taxon>Entelegynae</taxon>
        <taxon>Araneoidea</taxon>
        <taxon>Nephilidae</taxon>
        <taxon>Trichonephila</taxon>
        <taxon>Trichonephila inaurata</taxon>
    </lineage>
</organism>
<dbReference type="EMBL" id="BMAV01024206">
    <property type="protein sequence ID" value="GFS31091.1"/>
    <property type="molecule type" value="Genomic_DNA"/>
</dbReference>
<proteinExistence type="predicted"/>
<dbReference type="OrthoDB" id="6431787at2759"/>
<reference evidence="2" key="1">
    <citation type="submission" date="2020-08" db="EMBL/GenBank/DDBJ databases">
        <title>Multicomponent nature underlies the extraordinary mechanical properties of spider dragline silk.</title>
        <authorList>
            <person name="Kono N."/>
            <person name="Nakamura H."/>
            <person name="Mori M."/>
            <person name="Yoshida Y."/>
            <person name="Ohtoshi R."/>
            <person name="Malay A.D."/>
            <person name="Moran D.A.P."/>
            <person name="Tomita M."/>
            <person name="Numata K."/>
            <person name="Arakawa K."/>
        </authorList>
    </citation>
    <scope>NUCLEOTIDE SEQUENCE</scope>
</reference>
<sequence>MKFSTHQKQPDALWKDFAYELNNYLEGWLHSLEVKDFNSLKDLVLTDQLKKRVSKEVKEHFVDIWGDIKSSSDKAAHKKSSKFMPKTDGPYIIVTQRSPTTYEVANPNIQIRSGNHSSALRPCIDKEATPVMPLRKRARPRKDNSAGSSSRTIPRNQRGV</sequence>
<dbReference type="AlphaFoldDB" id="A0A8X6I7F1"/>
<accession>A0A8X6I7F1</accession>
<evidence type="ECO:0000313" key="2">
    <source>
        <dbReference type="EMBL" id="GFS31091.1"/>
    </source>
</evidence>
<comment type="caution">
    <text evidence="2">The sequence shown here is derived from an EMBL/GenBank/DDBJ whole genome shotgun (WGS) entry which is preliminary data.</text>
</comment>